<dbReference type="PROSITE" id="PS51257">
    <property type="entry name" value="PROKAR_LIPOPROTEIN"/>
    <property type="match status" value="1"/>
</dbReference>
<dbReference type="RefSeq" id="WP_094838856.1">
    <property type="nucleotide sequence ID" value="NZ_NEVQ01000021.1"/>
</dbReference>
<dbReference type="Proteomes" id="UP000216885">
    <property type="component" value="Unassembled WGS sequence"/>
</dbReference>
<keyword evidence="1" id="KW-0732">Signal</keyword>
<evidence type="ECO:0008006" key="4">
    <source>
        <dbReference type="Google" id="ProtNLM"/>
    </source>
</evidence>
<evidence type="ECO:0000256" key="1">
    <source>
        <dbReference type="SAM" id="SignalP"/>
    </source>
</evidence>
<comment type="caution">
    <text evidence="2">The sequence shown here is derived from an EMBL/GenBank/DDBJ whole genome shotgun (WGS) entry which is preliminary data.</text>
</comment>
<organism evidence="2 3">
    <name type="scientific">Bordetella genomosp. 4</name>
    <dbReference type="NCBI Taxonomy" id="463044"/>
    <lineage>
        <taxon>Bacteria</taxon>
        <taxon>Pseudomonadati</taxon>
        <taxon>Pseudomonadota</taxon>
        <taxon>Betaproteobacteria</taxon>
        <taxon>Burkholderiales</taxon>
        <taxon>Alcaligenaceae</taxon>
        <taxon>Bordetella</taxon>
    </lineage>
</organism>
<name>A0A261TRT7_9BORD</name>
<keyword evidence="3" id="KW-1185">Reference proteome</keyword>
<reference evidence="2 3" key="1">
    <citation type="submission" date="2017-05" db="EMBL/GenBank/DDBJ databases">
        <title>Complete and WGS of Bordetella genogroups.</title>
        <authorList>
            <person name="Spilker T."/>
            <person name="LiPuma J."/>
        </authorList>
    </citation>
    <scope>NUCLEOTIDE SEQUENCE [LARGE SCALE GENOMIC DNA]</scope>
    <source>
        <strain evidence="2 3">AU9919</strain>
    </source>
</reference>
<proteinExistence type="predicted"/>
<sequence length="239" mass="25767">MSRTLRYLSSPALRWALPTLVLLAAAGCGSNYADSPAKAGIASNAAKPPLRKLNPAPTQAYEIRLTLANASDLSSAADGKSPFTVVEGTVQFDASNGARCGKSNALSGHVPSLSSHEPFRLSRISATEYVGTIYADMLLDENYYGREVCHWTLTEARVALRARADIADTRFVAGLPAKKVLAGSTQARYFWKGYYPRFQDGQHADYGTNQLDAVPADKLDEFFTATLTARKIGDDAQGK</sequence>
<protein>
    <recommendedName>
        <fullName evidence="4">Lipoprotein</fullName>
    </recommendedName>
</protein>
<accession>A0A261TRT7</accession>
<gene>
    <name evidence="2" type="ORF">CAL20_20670</name>
</gene>
<feature type="signal peptide" evidence="1">
    <location>
        <begin position="1"/>
        <end position="33"/>
    </location>
</feature>
<evidence type="ECO:0000313" key="3">
    <source>
        <dbReference type="Proteomes" id="UP000216885"/>
    </source>
</evidence>
<dbReference type="EMBL" id="NEVQ01000021">
    <property type="protein sequence ID" value="OZI52366.1"/>
    <property type="molecule type" value="Genomic_DNA"/>
</dbReference>
<dbReference type="AlphaFoldDB" id="A0A261TRT7"/>
<feature type="chain" id="PRO_5012853917" description="Lipoprotein" evidence="1">
    <location>
        <begin position="34"/>
        <end position="239"/>
    </location>
</feature>
<evidence type="ECO:0000313" key="2">
    <source>
        <dbReference type="EMBL" id="OZI52366.1"/>
    </source>
</evidence>